<feature type="coiled-coil region" evidence="1">
    <location>
        <begin position="597"/>
        <end position="778"/>
    </location>
</feature>
<dbReference type="OrthoDB" id="6516685at2759"/>
<keyword evidence="3" id="KW-1185">Reference proteome</keyword>
<feature type="compositionally biased region" description="Low complexity" evidence="2">
    <location>
        <begin position="57"/>
        <end position="68"/>
    </location>
</feature>
<dbReference type="InParanoid" id="A0A6P6XR45"/>
<feature type="region of interest" description="Disordered" evidence="2">
    <location>
        <begin position="1"/>
        <end position="39"/>
    </location>
</feature>
<feature type="compositionally biased region" description="Basic and acidic residues" evidence="2">
    <location>
        <begin position="1"/>
        <end position="12"/>
    </location>
</feature>
<organism evidence="3 4">
    <name type="scientific">Dermatophagoides pteronyssinus</name>
    <name type="common">European house dust mite</name>
    <dbReference type="NCBI Taxonomy" id="6956"/>
    <lineage>
        <taxon>Eukaryota</taxon>
        <taxon>Metazoa</taxon>
        <taxon>Ecdysozoa</taxon>
        <taxon>Arthropoda</taxon>
        <taxon>Chelicerata</taxon>
        <taxon>Arachnida</taxon>
        <taxon>Acari</taxon>
        <taxon>Acariformes</taxon>
        <taxon>Sarcoptiformes</taxon>
        <taxon>Astigmata</taxon>
        <taxon>Psoroptidia</taxon>
        <taxon>Analgoidea</taxon>
        <taxon>Pyroglyphidae</taxon>
        <taxon>Dermatophagoidinae</taxon>
        <taxon>Dermatophagoides</taxon>
    </lineage>
</organism>
<dbReference type="KEGG" id="dpte:113789931"/>
<keyword evidence="1" id="KW-0175">Coiled coil</keyword>
<sequence length="1124" mass="131327">MDLNKDQSEHNDPSMVKDSNQSVENNDIDEKNLKSTPKLILSSETISEWTLVYSDSNSSIFDSSSTASSDDHEQTSNNIDKNPDNYLKIKSTKLDDKISSTNDAMMDPEQPTQTDQSSNERRYSEASTSSIIVLNESDDQSDDQNVSEAYDDKRGESMRQIVDSDSRQRRSSIDRISTTTSLTSNSTANITTTSDSEINSDDEVFVHSVHQDNNNLKIDTNKSESQNHTESMYNNKHSGNKQQQHHHHQQQQQRSRNNNHHSQQLHRRRKTSVNGNQYRTSSNTIRRRRTIHGQPQDVSINHLHRGSAILSPPIFLLSDNLNPDVMMMANDDQDIVLVDKAIDDGDGKSIYSKHDPMNNVFISDMNDHDSLMTVSLPVSSILSCCSIDSKREQYLAKYQDDDQEHHADLSNSESEEQLLDQYDIPLMAAKTNRIRAYFHQPNTVLNSKLNLALILSLTAVIGLGVGHFLGWSTILSQHKQLSLAQVMKLKQLQEDLLACMKDQQIHLSSEYSSDVDHNKVCVNDADYWTARFRSLFDENQGLKELFQKTQKHFAENRFDFIIDDKEFNNKNTNEEFHNLKLDLLIKQMEHLKLLEVLENIKSKGKQTEKRVRVLEEENQDLKNKLEEEEQDDRVMAEDYNLRVAQLQEENQELRDQFRIDEDEDGRLISELQSKIWLLDSNNQQLRRLLKNLERQISMHNDNDDDEPLTIMNTNDDIEQDSMEKEHLNEKNKYQSSPESLIINENESYQRYNIIRQRINQLMLENEELKAKIARYRWTNGEQQYKMNPSSATASTINLNDNDREQESSSLYKQQMDQLKIRLTLMHRQLLLSREENKNLRNRNEHLAEQNKLLTLKLKKRNIDKFFNQGVPRHDSSSDDYDFEINDQDDNDDSVDDSINNDNDDNYGHQIWSSFMDQMSDNYHRWSKKLKKHGADLDGASSKLFNYGKELMQSTMNGVQKISKQLLDSYQQQHQQQQQQQQNNKKISPDIMLYFTDRLHDFSTIIEKGLQSTVNEFKSVINSATNMYANDNSRENRKRKMMKKLRKKLRKQNKDDDDDDKNDKEFIIKNKQSSIHQQNDDWLMDRAESREKARTIRKQQFQDSKENNLDWQTRRAKLRAKSRKL</sequence>
<feature type="compositionally biased region" description="Basic and acidic residues" evidence="2">
    <location>
        <begin position="150"/>
        <end position="173"/>
    </location>
</feature>
<evidence type="ECO:0000256" key="1">
    <source>
        <dbReference type="SAM" id="Coils"/>
    </source>
</evidence>
<accession>A0A6P6XR45</accession>
<dbReference type="RefSeq" id="XP_027195331.1">
    <property type="nucleotide sequence ID" value="XM_027339530.1"/>
</dbReference>
<feature type="region of interest" description="Disordered" evidence="2">
    <location>
        <begin position="867"/>
        <end position="903"/>
    </location>
</feature>
<evidence type="ECO:0000313" key="4">
    <source>
        <dbReference type="RefSeq" id="XP_027195331.1"/>
    </source>
</evidence>
<name>A0A6P6XR45_DERPT</name>
<feature type="compositionally biased region" description="Basic residues" evidence="2">
    <location>
        <begin position="1035"/>
        <end position="1050"/>
    </location>
</feature>
<reference evidence="4" key="1">
    <citation type="submission" date="2025-08" db="UniProtKB">
        <authorList>
            <consortium name="RefSeq"/>
        </authorList>
    </citation>
    <scope>IDENTIFICATION</scope>
    <source>
        <strain evidence="4">Airmid</strain>
    </source>
</reference>
<feature type="coiled-coil region" evidence="1">
    <location>
        <begin position="829"/>
        <end position="856"/>
    </location>
</feature>
<feature type="compositionally biased region" description="Low complexity" evidence="2">
    <location>
        <begin position="174"/>
        <end position="196"/>
    </location>
</feature>
<proteinExistence type="predicted"/>
<feature type="region of interest" description="Disordered" evidence="2">
    <location>
        <begin position="1027"/>
        <end position="1124"/>
    </location>
</feature>
<feature type="compositionally biased region" description="Acidic residues" evidence="2">
    <location>
        <begin position="877"/>
        <end position="895"/>
    </location>
</feature>
<feature type="compositionally biased region" description="Basic residues" evidence="2">
    <location>
        <begin position="257"/>
        <end position="271"/>
    </location>
</feature>
<dbReference type="OMA" id="LFENCAM"/>
<protein>
    <submittedName>
        <fullName evidence="4">Protein PFC0760c-like</fullName>
    </submittedName>
</protein>
<feature type="region of interest" description="Disordered" evidence="2">
    <location>
        <begin position="57"/>
        <end position="296"/>
    </location>
</feature>
<gene>
    <name evidence="4" type="primary">LOC113789931</name>
</gene>
<evidence type="ECO:0000256" key="2">
    <source>
        <dbReference type="SAM" id="MobiDB-lite"/>
    </source>
</evidence>
<feature type="compositionally biased region" description="Basic residues" evidence="2">
    <location>
        <begin position="1113"/>
        <end position="1124"/>
    </location>
</feature>
<evidence type="ECO:0000313" key="3">
    <source>
        <dbReference type="Proteomes" id="UP000515146"/>
    </source>
</evidence>
<feature type="compositionally biased region" description="Basic and acidic residues" evidence="2">
    <location>
        <begin position="1082"/>
        <end position="1093"/>
    </location>
</feature>
<dbReference type="Proteomes" id="UP000515146">
    <property type="component" value="Unplaced"/>
</dbReference>
<dbReference type="AlphaFoldDB" id="A0A6P6XR45"/>